<comment type="caution">
    <text evidence="6">The sequence shown here is derived from an EMBL/GenBank/DDBJ whole genome shotgun (WGS) entry which is preliminary data.</text>
</comment>
<sequence length="253" mass="26451">MSPSPASDGVRSIQRALDVLALLDEHHPTRTLREVVEGAGLPKTTAVRLLATLESRGLVARVAETTYTCGPALLRWVRLADRAWQVSPEARAAMRALVERCGETVNVYVRQGVQRVSIAQEEGTATVRSVVAVGEPMPLGRGATAKVLLSGAPDDLVTTLSEADPDLDAATLARQVASIRETGYAVSHGERELGASAVAAPLHGEDGRVVAALSVSGPTSRFTGERIPGYVEAVVATAHALDEAGLGPVEALL</sequence>
<dbReference type="PROSITE" id="PS51077">
    <property type="entry name" value="HTH_ICLR"/>
    <property type="match status" value="1"/>
</dbReference>
<evidence type="ECO:0000256" key="1">
    <source>
        <dbReference type="ARBA" id="ARBA00023015"/>
    </source>
</evidence>
<dbReference type="SUPFAM" id="SSF55781">
    <property type="entry name" value="GAF domain-like"/>
    <property type="match status" value="1"/>
</dbReference>
<evidence type="ECO:0000256" key="3">
    <source>
        <dbReference type="ARBA" id="ARBA00023163"/>
    </source>
</evidence>
<dbReference type="InterPro" id="IPR036390">
    <property type="entry name" value="WH_DNA-bd_sf"/>
</dbReference>
<keyword evidence="1" id="KW-0805">Transcription regulation</keyword>
<dbReference type="OrthoDB" id="3734039at2"/>
<organism evidence="6 7">
    <name type="scientific">Nocardioides iriomotensis</name>
    <dbReference type="NCBI Taxonomy" id="715784"/>
    <lineage>
        <taxon>Bacteria</taxon>
        <taxon>Bacillati</taxon>
        <taxon>Actinomycetota</taxon>
        <taxon>Actinomycetes</taxon>
        <taxon>Propionibacteriales</taxon>
        <taxon>Nocardioidaceae</taxon>
        <taxon>Nocardioides</taxon>
    </lineage>
</organism>
<dbReference type="Pfam" id="PF09339">
    <property type="entry name" value="HTH_IclR"/>
    <property type="match status" value="1"/>
</dbReference>
<dbReference type="Gene3D" id="3.30.450.40">
    <property type="match status" value="1"/>
</dbReference>
<evidence type="ECO:0000259" key="5">
    <source>
        <dbReference type="PROSITE" id="PS51078"/>
    </source>
</evidence>
<gene>
    <name evidence="6" type="ORF">ETU37_06175</name>
</gene>
<evidence type="ECO:0000256" key="2">
    <source>
        <dbReference type="ARBA" id="ARBA00023125"/>
    </source>
</evidence>
<keyword evidence="2" id="KW-0238">DNA-binding</keyword>
<feature type="domain" description="HTH iclR-type" evidence="4">
    <location>
        <begin position="10"/>
        <end position="71"/>
    </location>
</feature>
<feature type="domain" description="IclR-ED" evidence="5">
    <location>
        <begin position="72"/>
        <end position="247"/>
    </location>
</feature>
<dbReference type="GO" id="GO:0045892">
    <property type="term" value="P:negative regulation of DNA-templated transcription"/>
    <property type="evidence" value="ECO:0007669"/>
    <property type="project" value="TreeGrafter"/>
</dbReference>
<evidence type="ECO:0000313" key="6">
    <source>
        <dbReference type="EMBL" id="RYU13419.1"/>
    </source>
</evidence>
<dbReference type="InterPro" id="IPR036388">
    <property type="entry name" value="WH-like_DNA-bd_sf"/>
</dbReference>
<dbReference type="RefSeq" id="WP_129986380.1">
    <property type="nucleotide sequence ID" value="NZ_SDPU01000018.1"/>
</dbReference>
<reference evidence="6 7" key="1">
    <citation type="submission" date="2019-01" db="EMBL/GenBank/DDBJ databases">
        <title>Nocardioides guangzhouensis sp. nov., an actinobacterium isolated from soil.</title>
        <authorList>
            <person name="Fu Y."/>
            <person name="Cai Y."/>
            <person name="Lin Z."/>
            <person name="Chen P."/>
        </authorList>
    </citation>
    <scope>NUCLEOTIDE SEQUENCE [LARGE SCALE GENOMIC DNA]</scope>
    <source>
        <strain evidence="6 7">NBRC 105384</strain>
    </source>
</reference>
<proteinExistence type="predicted"/>
<dbReference type="InterPro" id="IPR014757">
    <property type="entry name" value="Tscrpt_reg_IclR_C"/>
</dbReference>
<dbReference type="Proteomes" id="UP000291189">
    <property type="component" value="Unassembled WGS sequence"/>
</dbReference>
<accession>A0A4Q5J6M5</accession>
<dbReference type="PANTHER" id="PTHR30136:SF39">
    <property type="entry name" value="TRANSCRIPTIONAL REGULATORY PROTEIN"/>
    <property type="match status" value="1"/>
</dbReference>
<dbReference type="Pfam" id="PF01614">
    <property type="entry name" value="IclR_C"/>
    <property type="match status" value="1"/>
</dbReference>
<dbReference type="PROSITE" id="PS51078">
    <property type="entry name" value="ICLR_ED"/>
    <property type="match status" value="1"/>
</dbReference>
<dbReference type="PANTHER" id="PTHR30136">
    <property type="entry name" value="HELIX-TURN-HELIX TRANSCRIPTIONAL REGULATOR, ICLR FAMILY"/>
    <property type="match status" value="1"/>
</dbReference>
<evidence type="ECO:0000259" key="4">
    <source>
        <dbReference type="PROSITE" id="PS51077"/>
    </source>
</evidence>
<dbReference type="EMBL" id="SDPU01000018">
    <property type="protein sequence ID" value="RYU13419.1"/>
    <property type="molecule type" value="Genomic_DNA"/>
</dbReference>
<dbReference type="InterPro" id="IPR029016">
    <property type="entry name" value="GAF-like_dom_sf"/>
</dbReference>
<dbReference type="SMART" id="SM00346">
    <property type="entry name" value="HTH_ICLR"/>
    <property type="match status" value="1"/>
</dbReference>
<name>A0A4Q5J6M5_9ACTN</name>
<evidence type="ECO:0000313" key="7">
    <source>
        <dbReference type="Proteomes" id="UP000291189"/>
    </source>
</evidence>
<dbReference type="Gene3D" id="1.10.10.10">
    <property type="entry name" value="Winged helix-like DNA-binding domain superfamily/Winged helix DNA-binding domain"/>
    <property type="match status" value="1"/>
</dbReference>
<dbReference type="GO" id="GO:0003677">
    <property type="term" value="F:DNA binding"/>
    <property type="evidence" value="ECO:0007669"/>
    <property type="project" value="UniProtKB-KW"/>
</dbReference>
<dbReference type="InterPro" id="IPR005471">
    <property type="entry name" value="Tscrpt_reg_IclR_N"/>
</dbReference>
<dbReference type="SUPFAM" id="SSF46785">
    <property type="entry name" value="Winged helix' DNA-binding domain"/>
    <property type="match status" value="1"/>
</dbReference>
<protein>
    <submittedName>
        <fullName evidence="6">IclR family transcriptional regulator</fullName>
    </submittedName>
</protein>
<dbReference type="AlphaFoldDB" id="A0A4Q5J6M5"/>
<keyword evidence="3" id="KW-0804">Transcription</keyword>
<dbReference type="GO" id="GO:0003700">
    <property type="term" value="F:DNA-binding transcription factor activity"/>
    <property type="evidence" value="ECO:0007669"/>
    <property type="project" value="TreeGrafter"/>
</dbReference>
<dbReference type="InterPro" id="IPR050707">
    <property type="entry name" value="HTH_MetabolicPath_Reg"/>
</dbReference>
<keyword evidence="7" id="KW-1185">Reference proteome</keyword>